<gene>
    <name evidence="15" type="ORF">BG006_008661</name>
</gene>
<sequence>MKLNIGITAALLACTSVSLAAHKDVVKVPITTINLSRKPSTVGRWMHTLGKYGISTKGGPRGVQRGRVIPDAETNLARVPLVDFEFDREYYGTVKIGEPPQSFKVDFDTGSSQFIVSSKGCVECSGTSHYDSAISSTFKGTDNPWQITYGDMSHAEGVLGHDRVIIDGITVANQQLALVTSESQGFDETIDGIMGLAFGALSTNVASTHTVFENMMAQKLVNRGIFSFYLGKSSLNGGGEVIFGGMDMNRVADGYNITYTPVTRPKYWQINIENILVNDRPIQPALGSKFTAKSIFRNVAGIMDTGTTLMIVPLQISYGIHRAIHGAREYGQTWTVPCDLGSQFPEGEVQLEISGKRFKIPFEDLVREPTGEAELCYSGIQPSSSNFMIIGDVFIKNNYVVFDQENKRVGIAPLKLETKVQSHNAGKNDEEEEEDVVSGSSVDKYKDKGSKKLDKPFLMTMGWEITDDMDSIGEVLPKSLKKVNAVARIL</sequence>
<evidence type="ECO:0000256" key="11">
    <source>
        <dbReference type="PIRSR" id="PIRSR601461-2"/>
    </source>
</evidence>
<evidence type="ECO:0000256" key="9">
    <source>
        <dbReference type="ARBA" id="ARBA00023157"/>
    </source>
</evidence>
<reference evidence="15" key="1">
    <citation type="journal article" date="2020" name="Fungal Divers.">
        <title>Resolving the Mortierellaceae phylogeny through synthesis of multi-gene phylogenetics and phylogenomics.</title>
        <authorList>
            <person name="Vandepol N."/>
            <person name="Liber J."/>
            <person name="Desiro A."/>
            <person name="Na H."/>
            <person name="Kennedy M."/>
            <person name="Barry K."/>
            <person name="Grigoriev I.V."/>
            <person name="Miller A.N."/>
            <person name="O'Donnell K."/>
            <person name="Stajich J.E."/>
            <person name="Bonito G."/>
        </authorList>
    </citation>
    <scope>NUCLEOTIDE SEQUENCE</scope>
    <source>
        <strain evidence="15">NVP1</strain>
    </source>
</reference>
<organism evidence="15 16">
    <name type="scientific">Podila minutissima</name>
    <dbReference type="NCBI Taxonomy" id="64525"/>
    <lineage>
        <taxon>Eukaryota</taxon>
        <taxon>Fungi</taxon>
        <taxon>Fungi incertae sedis</taxon>
        <taxon>Mucoromycota</taxon>
        <taxon>Mortierellomycotina</taxon>
        <taxon>Mortierellomycetes</taxon>
        <taxon>Mortierellales</taxon>
        <taxon>Mortierellaceae</taxon>
        <taxon>Podila</taxon>
    </lineage>
</organism>
<dbReference type="PRINTS" id="PR00792">
    <property type="entry name" value="PEPSIN"/>
</dbReference>
<dbReference type="PANTHER" id="PTHR47966">
    <property type="entry name" value="BETA-SITE APP-CLEAVING ENZYME, ISOFORM A-RELATED"/>
    <property type="match status" value="1"/>
</dbReference>
<evidence type="ECO:0000256" key="10">
    <source>
        <dbReference type="PIRSR" id="PIRSR601461-1"/>
    </source>
</evidence>
<dbReference type="CDD" id="cd05471">
    <property type="entry name" value="pepsin_like"/>
    <property type="match status" value="1"/>
</dbReference>
<dbReference type="Proteomes" id="UP000696485">
    <property type="component" value="Unassembled WGS sequence"/>
</dbReference>
<keyword evidence="8" id="KW-0865">Zymogen</keyword>
<keyword evidence="16" id="KW-1185">Reference proteome</keyword>
<dbReference type="SUPFAM" id="SSF50630">
    <property type="entry name" value="Acid proteases"/>
    <property type="match status" value="1"/>
</dbReference>
<dbReference type="InterPro" id="IPR001461">
    <property type="entry name" value="Aspartic_peptidase_A1"/>
</dbReference>
<comment type="caution">
    <text evidence="15">The sequence shown here is derived from an EMBL/GenBank/DDBJ whole genome shotgun (WGS) entry which is preliminary data.</text>
</comment>
<feature type="region of interest" description="Disordered" evidence="12">
    <location>
        <begin position="420"/>
        <end position="445"/>
    </location>
</feature>
<dbReference type="EC" id="3.4.23.21" evidence="3"/>
<feature type="active site" evidence="10">
    <location>
        <position position="108"/>
    </location>
</feature>
<feature type="signal peptide" evidence="13">
    <location>
        <begin position="1"/>
        <end position="20"/>
    </location>
</feature>
<evidence type="ECO:0000256" key="13">
    <source>
        <dbReference type="SAM" id="SignalP"/>
    </source>
</evidence>
<feature type="chain" id="PRO_5040287969" description="rhizopuspepsin" evidence="13">
    <location>
        <begin position="21"/>
        <end position="490"/>
    </location>
</feature>
<dbReference type="PANTHER" id="PTHR47966:SF1">
    <property type="entry name" value="ASPARTYL PROTEINASE"/>
    <property type="match status" value="1"/>
</dbReference>
<evidence type="ECO:0000256" key="2">
    <source>
        <dbReference type="ARBA" id="ARBA00007447"/>
    </source>
</evidence>
<dbReference type="InterPro" id="IPR021109">
    <property type="entry name" value="Peptidase_aspartic_dom_sf"/>
</dbReference>
<comment type="catalytic activity">
    <reaction evidence="1">
        <text>Hydrolysis of proteins with broad specificity similar to that of pepsin A, preferring hydrophobic residues at P1 and P1'. Clots milk and activates trypsinogen. Does not cleave 4-Gln-|-His-5, but does cleave 10-His-|-Leu-11 and 12-Val-|-Glu-13 in B chain of insulin.</text>
        <dbReference type="EC" id="3.4.23.21"/>
    </reaction>
</comment>
<comment type="similarity">
    <text evidence="2">Belongs to the peptidase A1 family.</text>
</comment>
<name>A0A9P5SHZ2_9FUNG</name>
<dbReference type="Gene3D" id="2.40.70.10">
    <property type="entry name" value="Acid Proteases"/>
    <property type="match status" value="2"/>
</dbReference>
<evidence type="ECO:0000256" key="4">
    <source>
        <dbReference type="ARBA" id="ARBA00022670"/>
    </source>
</evidence>
<evidence type="ECO:0000256" key="8">
    <source>
        <dbReference type="ARBA" id="ARBA00023145"/>
    </source>
</evidence>
<protein>
    <recommendedName>
        <fullName evidence="3">rhizopuspepsin</fullName>
        <ecNumber evidence="3">3.4.23.21</ecNumber>
    </recommendedName>
</protein>
<feature type="domain" description="Peptidase A1" evidence="14">
    <location>
        <begin position="90"/>
        <end position="412"/>
    </location>
</feature>
<evidence type="ECO:0000313" key="16">
    <source>
        <dbReference type="Proteomes" id="UP000696485"/>
    </source>
</evidence>
<keyword evidence="6" id="KW-0064">Aspartyl protease</keyword>
<dbReference type="Pfam" id="PF00026">
    <property type="entry name" value="Asp"/>
    <property type="match status" value="1"/>
</dbReference>
<evidence type="ECO:0000256" key="12">
    <source>
        <dbReference type="SAM" id="MobiDB-lite"/>
    </source>
</evidence>
<dbReference type="AlphaFoldDB" id="A0A9P5SHZ2"/>
<dbReference type="InterPro" id="IPR034164">
    <property type="entry name" value="Pepsin-like_dom"/>
</dbReference>
<dbReference type="FunFam" id="2.40.70.10:FF:000115">
    <property type="entry name" value="Lysosomal aspartic protease"/>
    <property type="match status" value="1"/>
</dbReference>
<feature type="disulfide bond" evidence="11">
    <location>
        <begin position="338"/>
        <end position="376"/>
    </location>
</feature>
<feature type="active site" evidence="10">
    <location>
        <position position="304"/>
    </location>
</feature>
<evidence type="ECO:0000256" key="7">
    <source>
        <dbReference type="ARBA" id="ARBA00022801"/>
    </source>
</evidence>
<evidence type="ECO:0000256" key="5">
    <source>
        <dbReference type="ARBA" id="ARBA00022729"/>
    </source>
</evidence>
<keyword evidence="9 11" id="KW-1015">Disulfide bond</keyword>
<keyword evidence="4" id="KW-0645">Protease</keyword>
<keyword evidence="5 13" id="KW-0732">Signal</keyword>
<dbReference type="InterPro" id="IPR033121">
    <property type="entry name" value="PEPTIDASE_A1"/>
</dbReference>
<evidence type="ECO:0000256" key="1">
    <source>
        <dbReference type="ARBA" id="ARBA00001130"/>
    </source>
</evidence>
<dbReference type="EMBL" id="JAAAUY010000597">
    <property type="protein sequence ID" value="KAF9328101.1"/>
    <property type="molecule type" value="Genomic_DNA"/>
</dbReference>
<accession>A0A9P5SHZ2</accession>
<evidence type="ECO:0000256" key="6">
    <source>
        <dbReference type="ARBA" id="ARBA00022750"/>
    </source>
</evidence>
<dbReference type="GO" id="GO:0004190">
    <property type="term" value="F:aspartic-type endopeptidase activity"/>
    <property type="evidence" value="ECO:0007669"/>
    <property type="project" value="UniProtKB-KW"/>
</dbReference>
<proteinExistence type="inferred from homology"/>
<dbReference type="GO" id="GO:0006508">
    <property type="term" value="P:proteolysis"/>
    <property type="evidence" value="ECO:0007669"/>
    <property type="project" value="UniProtKB-KW"/>
</dbReference>
<evidence type="ECO:0000259" key="14">
    <source>
        <dbReference type="PROSITE" id="PS51767"/>
    </source>
</evidence>
<dbReference type="PROSITE" id="PS51767">
    <property type="entry name" value="PEPTIDASE_A1"/>
    <property type="match status" value="1"/>
</dbReference>
<evidence type="ECO:0000313" key="15">
    <source>
        <dbReference type="EMBL" id="KAF9328101.1"/>
    </source>
</evidence>
<keyword evidence="7" id="KW-0378">Hydrolase</keyword>
<evidence type="ECO:0000256" key="3">
    <source>
        <dbReference type="ARBA" id="ARBA00013205"/>
    </source>
</evidence>